<dbReference type="SUPFAM" id="SSF55729">
    <property type="entry name" value="Acyl-CoA N-acyltransferases (Nat)"/>
    <property type="match status" value="1"/>
</dbReference>
<dbReference type="GO" id="GO:0004596">
    <property type="term" value="F:protein-N-terminal amino-acid acetyltransferase activity"/>
    <property type="evidence" value="ECO:0007669"/>
    <property type="project" value="InterPro"/>
</dbReference>
<feature type="non-terminal residue" evidence="4">
    <location>
        <position position="110"/>
    </location>
</feature>
<gene>
    <name evidence="4" type="ORF">AC482_03960</name>
</gene>
<name>A0A0M0BP81_9ARCH</name>
<dbReference type="EMBL" id="LFWZ01000033">
    <property type="protein sequence ID" value="KON30358.1"/>
    <property type="molecule type" value="Genomic_DNA"/>
</dbReference>
<evidence type="ECO:0000259" key="3">
    <source>
        <dbReference type="PROSITE" id="PS51186"/>
    </source>
</evidence>
<dbReference type="Pfam" id="PF00583">
    <property type="entry name" value="Acetyltransf_1"/>
    <property type="match status" value="1"/>
</dbReference>
<protein>
    <recommendedName>
        <fullName evidence="3">N-acetyltransferase domain-containing protein</fullName>
    </recommendedName>
</protein>
<dbReference type="CDD" id="cd04301">
    <property type="entry name" value="NAT_SF"/>
    <property type="match status" value="1"/>
</dbReference>
<dbReference type="Proteomes" id="UP000037210">
    <property type="component" value="Unassembled WGS sequence"/>
</dbReference>
<dbReference type="InterPro" id="IPR000182">
    <property type="entry name" value="GNAT_dom"/>
</dbReference>
<dbReference type="PANTHER" id="PTHR23091">
    <property type="entry name" value="N-TERMINAL ACETYLTRANSFERASE"/>
    <property type="match status" value="1"/>
</dbReference>
<dbReference type="PANTHER" id="PTHR23091:SF4">
    <property type="entry name" value="N-TERMINAL AMINO-ACID N(ALPHA)-ACETYLTRANSFERASE NATA"/>
    <property type="match status" value="1"/>
</dbReference>
<sequence>MFSEGFRLRGFRSDDLNRVMEINFECLPENYSTHFYRDLYQRFPETFLVAEADGHVQGYIMCRVERGLSKFSNIRPARLIHVVSIAVREPYRHRGIASGLLLEAMRNGRS</sequence>
<organism evidence="4 5">
    <name type="scientific">miscellaneous Crenarchaeota group-15 archaeon DG-45</name>
    <dbReference type="NCBI Taxonomy" id="1685127"/>
    <lineage>
        <taxon>Archaea</taxon>
        <taxon>Candidatus Bathyarchaeota</taxon>
        <taxon>MCG-15</taxon>
    </lineage>
</organism>
<proteinExistence type="predicted"/>
<accession>A0A0M0BP81</accession>
<dbReference type="Gene3D" id="3.40.630.30">
    <property type="match status" value="1"/>
</dbReference>
<evidence type="ECO:0000256" key="2">
    <source>
        <dbReference type="ARBA" id="ARBA00023315"/>
    </source>
</evidence>
<dbReference type="PROSITE" id="PS51186">
    <property type="entry name" value="GNAT"/>
    <property type="match status" value="1"/>
</dbReference>
<evidence type="ECO:0000313" key="4">
    <source>
        <dbReference type="EMBL" id="KON30358.1"/>
    </source>
</evidence>
<evidence type="ECO:0000256" key="1">
    <source>
        <dbReference type="ARBA" id="ARBA00022679"/>
    </source>
</evidence>
<dbReference type="InterPro" id="IPR016181">
    <property type="entry name" value="Acyl_CoA_acyltransferase"/>
</dbReference>
<reference evidence="4 5" key="1">
    <citation type="submission" date="2015-06" db="EMBL/GenBank/DDBJ databases">
        <title>New insights into the roles of widespread benthic archaea in carbon and nitrogen cycling.</title>
        <authorList>
            <person name="Lazar C.S."/>
            <person name="Baker B.J."/>
            <person name="Seitz K.W."/>
            <person name="Hyde A.S."/>
            <person name="Dick G.J."/>
            <person name="Hinrichs K.-U."/>
            <person name="Teske A.P."/>
        </authorList>
    </citation>
    <scope>NUCLEOTIDE SEQUENCE [LARGE SCALE GENOMIC DNA]</scope>
    <source>
        <strain evidence="4">DG-45</strain>
    </source>
</reference>
<dbReference type="AlphaFoldDB" id="A0A0M0BP81"/>
<dbReference type="GO" id="GO:0031415">
    <property type="term" value="C:NatA complex"/>
    <property type="evidence" value="ECO:0007669"/>
    <property type="project" value="InterPro"/>
</dbReference>
<keyword evidence="1" id="KW-0808">Transferase</keyword>
<dbReference type="InterPro" id="IPR045047">
    <property type="entry name" value="Ard1-like"/>
</dbReference>
<evidence type="ECO:0000313" key="5">
    <source>
        <dbReference type="Proteomes" id="UP000037210"/>
    </source>
</evidence>
<keyword evidence="2" id="KW-0012">Acyltransferase</keyword>
<feature type="domain" description="N-acetyltransferase" evidence="3">
    <location>
        <begin position="6"/>
        <end position="110"/>
    </location>
</feature>
<comment type="caution">
    <text evidence="4">The sequence shown here is derived from an EMBL/GenBank/DDBJ whole genome shotgun (WGS) entry which is preliminary data.</text>
</comment>